<comment type="similarity">
    <text evidence="1">Belongs to the LysR transcriptional regulatory family.</text>
</comment>
<reference evidence="7 8" key="1">
    <citation type="submission" date="2018-10" db="EMBL/GenBank/DDBJ databases">
        <title>Histidinibacterium lentulum gen. nov., sp. nov., a marine bacterium from the culture broth of Picochlorum sp. 122.</title>
        <authorList>
            <person name="Wang G."/>
        </authorList>
    </citation>
    <scope>NUCLEOTIDE SEQUENCE [LARGE SCALE GENOMIC DNA]</scope>
    <source>
        <strain evidence="7 8">B17</strain>
    </source>
</reference>
<evidence type="ECO:0000259" key="6">
    <source>
        <dbReference type="PROSITE" id="PS50931"/>
    </source>
</evidence>
<keyword evidence="2" id="KW-0805">Transcription regulation</keyword>
<dbReference type="PANTHER" id="PTHR30293">
    <property type="entry name" value="TRANSCRIPTIONAL REGULATORY PROTEIN NAC-RELATED"/>
    <property type="match status" value="1"/>
</dbReference>
<evidence type="ECO:0000256" key="4">
    <source>
        <dbReference type="ARBA" id="ARBA00023159"/>
    </source>
</evidence>
<feature type="domain" description="HTH lysR-type" evidence="6">
    <location>
        <begin position="1"/>
        <end position="58"/>
    </location>
</feature>
<dbReference type="RefSeq" id="WP_123642641.1">
    <property type="nucleotide sequence ID" value="NZ_ML119086.1"/>
</dbReference>
<keyword evidence="5" id="KW-0804">Transcription</keyword>
<dbReference type="Pfam" id="PF03466">
    <property type="entry name" value="LysR_substrate"/>
    <property type="match status" value="1"/>
</dbReference>
<keyword evidence="3" id="KW-0238">DNA-binding</keyword>
<dbReference type="Pfam" id="PF00126">
    <property type="entry name" value="HTH_1"/>
    <property type="match status" value="1"/>
</dbReference>
<evidence type="ECO:0000256" key="2">
    <source>
        <dbReference type="ARBA" id="ARBA00023015"/>
    </source>
</evidence>
<dbReference type="EMBL" id="RDRB01000006">
    <property type="protein sequence ID" value="ROU00094.1"/>
    <property type="molecule type" value="Genomic_DNA"/>
</dbReference>
<accession>A0A3N2QXY9</accession>
<comment type="caution">
    <text evidence="7">The sequence shown here is derived from an EMBL/GenBank/DDBJ whole genome shotgun (WGS) entry which is preliminary data.</text>
</comment>
<dbReference type="OrthoDB" id="8479357at2"/>
<evidence type="ECO:0000256" key="1">
    <source>
        <dbReference type="ARBA" id="ARBA00009437"/>
    </source>
</evidence>
<protein>
    <submittedName>
        <fullName evidence="7">LysR family transcriptional regulator</fullName>
    </submittedName>
</protein>
<dbReference type="FunFam" id="1.10.10.10:FF:000001">
    <property type="entry name" value="LysR family transcriptional regulator"/>
    <property type="match status" value="1"/>
</dbReference>
<dbReference type="SUPFAM" id="SSF46785">
    <property type="entry name" value="Winged helix' DNA-binding domain"/>
    <property type="match status" value="1"/>
</dbReference>
<keyword evidence="8" id="KW-1185">Reference proteome</keyword>
<dbReference type="InterPro" id="IPR036388">
    <property type="entry name" value="WH-like_DNA-bd_sf"/>
</dbReference>
<dbReference type="InterPro" id="IPR036390">
    <property type="entry name" value="WH_DNA-bd_sf"/>
</dbReference>
<dbReference type="GO" id="GO:0003700">
    <property type="term" value="F:DNA-binding transcription factor activity"/>
    <property type="evidence" value="ECO:0007669"/>
    <property type="project" value="InterPro"/>
</dbReference>
<evidence type="ECO:0000256" key="5">
    <source>
        <dbReference type="ARBA" id="ARBA00023163"/>
    </source>
</evidence>
<dbReference type="AlphaFoldDB" id="A0A3N2QXY9"/>
<dbReference type="PRINTS" id="PR00039">
    <property type="entry name" value="HTHLYSR"/>
</dbReference>
<dbReference type="GO" id="GO:0003677">
    <property type="term" value="F:DNA binding"/>
    <property type="evidence" value="ECO:0007669"/>
    <property type="project" value="UniProtKB-KW"/>
</dbReference>
<gene>
    <name evidence="7" type="ORF">EAT49_12310</name>
</gene>
<dbReference type="GO" id="GO:2000142">
    <property type="term" value="P:regulation of DNA-templated transcription initiation"/>
    <property type="evidence" value="ECO:0007669"/>
    <property type="project" value="TreeGrafter"/>
</dbReference>
<dbReference type="Gene3D" id="3.40.190.10">
    <property type="entry name" value="Periplasmic binding protein-like II"/>
    <property type="match status" value="2"/>
</dbReference>
<dbReference type="PROSITE" id="PS50931">
    <property type="entry name" value="HTH_LYSR"/>
    <property type="match status" value="1"/>
</dbReference>
<name>A0A3N2QXY9_9RHOB</name>
<evidence type="ECO:0000313" key="8">
    <source>
        <dbReference type="Proteomes" id="UP000268016"/>
    </source>
</evidence>
<dbReference type="PANTHER" id="PTHR30293:SF0">
    <property type="entry name" value="NITROGEN ASSIMILATION REGULATORY PROTEIN NAC"/>
    <property type="match status" value="1"/>
</dbReference>
<dbReference type="Proteomes" id="UP000268016">
    <property type="component" value="Unassembled WGS sequence"/>
</dbReference>
<dbReference type="SUPFAM" id="SSF53850">
    <property type="entry name" value="Periplasmic binding protein-like II"/>
    <property type="match status" value="1"/>
</dbReference>
<evidence type="ECO:0000256" key="3">
    <source>
        <dbReference type="ARBA" id="ARBA00023125"/>
    </source>
</evidence>
<organism evidence="7 8">
    <name type="scientific">Histidinibacterium lentulum</name>
    <dbReference type="NCBI Taxonomy" id="2480588"/>
    <lineage>
        <taxon>Bacteria</taxon>
        <taxon>Pseudomonadati</taxon>
        <taxon>Pseudomonadota</taxon>
        <taxon>Alphaproteobacteria</taxon>
        <taxon>Rhodobacterales</taxon>
        <taxon>Paracoccaceae</taxon>
        <taxon>Histidinibacterium</taxon>
    </lineage>
</organism>
<dbReference type="InterPro" id="IPR005119">
    <property type="entry name" value="LysR_subst-bd"/>
</dbReference>
<dbReference type="InterPro" id="IPR000847">
    <property type="entry name" value="LysR_HTH_N"/>
</dbReference>
<evidence type="ECO:0000313" key="7">
    <source>
        <dbReference type="EMBL" id="ROU00094.1"/>
    </source>
</evidence>
<keyword evidence="4" id="KW-0010">Activator</keyword>
<dbReference type="Gene3D" id="1.10.10.10">
    <property type="entry name" value="Winged helix-like DNA-binding domain superfamily/Winged helix DNA-binding domain"/>
    <property type="match status" value="1"/>
</dbReference>
<sequence>MELRQLRYFLGVVAAGSFGKAASRLHVAQPALSRQIQALEHDLGVKLLHRSARGVEATEAGQKLLEHAEYVLKAADHLRVEVRHLGSEPAGEMVIGMPPSLAYLVAPELIRRCKSLYPKVSIRLIEALSVFLVDWVELGKIDLAILTVGSEGDAIERRELAIEELVLCGVPELLPASIQDVRLEDLRGYPIVITHGFLTVLEPWFASTRVRPTFEMELDSIPILRELIRRGEHCTIVPYSMVHDDAISGKLRVLPIREPDITRSIDLARSTRRPKSITMEALGELIAEAVSGIPVRTEA</sequence>
<proteinExistence type="inferred from homology"/>